<dbReference type="EMBL" id="JWLZ01000186">
    <property type="protein sequence ID" value="KHT62029.1"/>
    <property type="molecule type" value="Genomic_DNA"/>
</dbReference>
<evidence type="ECO:0000313" key="2">
    <source>
        <dbReference type="Proteomes" id="UP000031278"/>
    </source>
</evidence>
<dbReference type="PANTHER" id="PTHR47916:SF1">
    <property type="entry name" value="3-HYDROXY-5-PHOSPHONOOXYPENTANE-2,4-DIONE THIOLASE"/>
    <property type="match status" value="1"/>
</dbReference>
<organism evidence="1 2">
    <name type="scientific">Photobacterium gaetbulicola</name>
    <dbReference type="NCBI Taxonomy" id="1295392"/>
    <lineage>
        <taxon>Bacteria</taxon>
        <taxon>Pseudomonadati</taxon>
        <taxon>Pseudomonadota</taxon>
        <taxon>Gammaproteobacteria</taxon>
        <taxon>Vibrionales</taxon>
        <taxon>Vibrionaceae</taxon>
        <taxon>Photobacterium</taxon>
    </lineage>
</organism>
<protein>
    <submittedName>
        <fullName evidence="1">Autoinducer 2 aldolase</fullName>
    </submittedName>
</protein>
<dbReference type="SUPFAM" id="SSF51569">
    <property type="entry name" value="Aldolase"/>
    <property type="match status" value="1"/>
</dbReference>
<dbReference type="InterPro" id="IPR002915">
    <property type="entry name" value="DeoC/FbaB/LacD_aldolase"/>
</dbReference>
<dbReference type="Pfam" id="PF01791">
    <property type="entry name" value="DeoC"/>
    <property type="match status" value="1"/>
</dbReference>
<dbReference type="PIRSF" id="PIRSF038992">
    <property type="entry name" value="Aldolase_Ia"/>
    <property type="match status" value="1"/>
</dbReference>
<dbReference type="NCBIfam" id="NF006081">
    <property type="entry name" value="PRK08227.1"/>
    <property type="match status" value="1"/>
</dbReference>
<dbReference type="InterPro" id="IPR013785">
    <property type="entry name" value="Aldolase_TIM"/>
</dbReference>
<dbReference type="Proteomes" id="UP000031278">
    <property type="component" value="Unassembled WGS sequence"/>
</dbReference>
<dbReference type="RefSeq" id="WP_039466354.1">
    <property type="nucleotide sequence ID" value="NZ_JWLZ01000186.1"/>
</dbReference>
<dbReference type="InterPro" id="IPR041720">
    <property type="entry name" value="FbaB-like"/>
</dbReference>
<sequence>MADKDGMVLAKDYGLGCPPATEAFHVKGMEHVDWGMKDRLSRIFRPNTGKTVMLAFDHGYIMGATAGLERLDLSINPLAPYADALMATRGAMRSCISPNHNKPVILRATAGSTVLKDDLSWEVSGVDIDDAVRINASCLAVQAFVGADGECRSLENIVRTVDKGARYGIPTLGVTAVGKEMERTSRYFMLATRVLAELGTHIVKTYYCDEFDKVTAACPVPIVVAGGKKTSEMDALTLTYKAIQDGAAGVDMGRNVFQSDCPVGMLRAISAIVHDGLTPVQGFDLYQSVKSQLA</sequence>
<gene>
    <name evidence="1" type="ORF">RJ45_19970</name>
</gene>
<dbReference type="AlphaFoldDB" id="A0A0B9G0A3"/>
<dbReference type="PANTHER" id="PTHR47916">
    <property type="entry name" value="FRUCTOSE-BISPHOSPHATE ALDOLASE CLASS 1"/>
    <property type="match status" value="1"/>
</dbReference>
<reference evidence="1 2" key="1">
    <citation type="submission" date="2014-12" db="EMBL/GenBank/DDBJ databases">
        <title>Genome sequencing of Photobacterium gaetbulicola AD005a.</title>
        <authorList>
            <person name="Adrian T.G.S."/>
            <person name="Chan K.G."/>
        </authorList>
    </citation>
    <scope>NUCLEOTIDE SEQUENCE [LARGE SCALE GENOMIC DNA]</scope>
    <source>
        <strain evidence="1 2">AD005a</strain>
    </source>
</reference>
<proteinExistence type="predicted"/>
<accession>A0A0B9G0A3</accession>
<dbReference type="Gene3D" id="3.20.20.70">
    <property type="entry name" value="Aldolase class I"/>
    <property type="match status" value="1"/>
</dbReference>
<name>A0A0B9G0A3_9GAMM</name>
<evidence type="ECO:0000313" key="1">
    <source>
        <dbReference type="EMBL" id="KHT62029.1"/>
    </source>
</evidence>
<comment type="caution">
    <text evidence="1">The sequence shown here is derived from an EMBL/GenBank/DDBJ whole genome shotgun (WGS) entry which is preliminary data.</text>
</comment>
<dbReference type="InterPro" id="IPR050456">
    <property type="entry name" value="DeoC/FbaB_aldolase"/>
</dbReference>
<dbReference type="GO" id="GO:0004332">
    <property type="term" value="F:fructose-bisphosphate aldolase activity"/>
    <property type="evidence" value="ECO:0007669"/>
    <property type="project" value="InterPro"/>
</dbReference>
<dbReference type="SMART" id="SM01133">
    <property type="entry name" value="DeoC"/>
    <property type="match status" value="1"/>
</dbReference>